<dbReference type="STRING" id="29540.C481_08793"/>
<keyword evidence="7" id="KW-1185">Reference proteome</keyword>
<keyword evidence="3 5" id="KW-1133">Transmembrane helix</keyword>
<evidence type="ECO:0000256" key="1">
    <source>
        <dbReference type="ARBA" id="ARBA00004141"/>
    </source>
</evidence>
<organism evidence="6 7">
    <name type="scientific">Natrialba asiatica (strain ATCC 700177 / DSM 12278 / JCM 9576 / FERM P-10747 / NBRC 102637 / 172P1)</name>
    <dbReference type="NCBI Taxonomy" id="29540"/>
    <lineage>
        <taxon>Archaea</taxon>
        <taxon>Methanobacteriati</taxon>
        <taxon>Methanobacteriota</taxon>
        <taxon>Stenosarchaea group</taxon>
        <taxon>Halobacteria</taxon>
        <taxon>Halobacteriales</taxon>
        <taxon>Natrialbaceae</taxon>
        <taxon>Natrialba</taxon>
    </lineage>
</organism>
<evidence type="ECO:0000256" key="5">
    <source>
        <dbReference type="SAM" id="Phobius"/>
    </source>
</evidence>
<dbReference type="GO" id="GO:0016020">
    <property type="term" value="C:membrane"/>
    <property type="evidence" value="ECO:0007669"/>
    <property type="project" value="UniProtKB-SubCell"/>
</dbReference>
<comment type="subcellular location">
    <subcellularLocation>
        <location evidence="1">Membrane</location>
        <topology evidence="1">Multi-pass membrane protein</topology>
    </subcellularLocation>
</comment>
<name>M0AVH1_NATA1</name>
<accession>M0AVH1</accession>
<evidence type="ECO:0000313" key="6">
    <source>
        <dbReference type="EMBL" id="ELZ01948.1"/>
    </source>
</evidence>
<dbReference type="Proteomes" id="UP000011554">
    <property type="component" value="Unassembled WGS sequence"/>
</dbReference>
<comment type="caution">
    <text evidence="6">The sequence shown here is derived from an EMBL/GenBank/DDBJ whole genome shotgun (WGS) entry which is preliminary data.</text>
</comment>
<evidence type="ECO:0000313" key="7">
    <source>
        <dbReference type="Proteomes" id="UP000011554"/>
    </source>
</evidence>
<feature type="transmembrane region" description="Helical" evidence="5">
    <location>
        <begin position="65"/>
        <end position="83"/>
    </location>
</feature>
<keyword evidence="2 5" id="KW-0812">Transmembrane</keyword>
<sequence length="98" mass="11043">MGRQKDSRSRRRRERRDTLAASTELAVWNEFIVARTLLRPENYTPSVELYALATAGQYDTPRTQFSAFAMSFAMSVALIYFFAQSYVESGLSSGGMEG</sequence>
<proteinExistence type="predicted"/>
<protein>
    <submittedName>
        <fullName evidence="6">Binding-protein-dependent transport system inner membrane protein</fullName>
    </submittedName>
</protein>
<evidence type="ECO:0000256" key="2">
    <source>
        <dbReference type="ARBA" id="ARBA00022692"/>
    </source>
</evidence>
<keyword evidence="4 5" id="KW-0472">Membrane</keyword>
<dbReference type="PATRIC" id="fig|29540.5.peg.1793"/>
<dbReference type="eggNOG" id="arCOG00160">
    <property type="taxonomic scope" value="Archaea"/>
</dbReference>
<dbReference type="AlphaFoldDB" id="M0AVH1"/>
<reference evidence="6 7" key="1">
    <citation type="journal article" date="2014" name="PLoS Genet.">
        <title>Phylogenetically driven sequencing of extremely halophilic archaea reveals strategies for static and dynamic osmo-response.</title>
        <authorList>
            <person name="Becker E.A."/>
            <person name="Seitzer P.M."/>
            <person name="Tritt A."/>
            <person name="Larsen D."/>
            <person name="Krusor M."/>
            <person name="Yao A.I."/>
            <person name="Wu D."/>
            <person name="Madern D."/>
            <person name="Eisen J.A."/>
            <person name="Darling A.E."/>
            <person name="Facciotti M.T."/>
        </authorList>
    </citation>
    <scope>NUCLEOTIDE SEQUENCE [LARGE SCALE GENOMIC DNA]</scope>
    <source>
        <strain evidence="6 7">DSM 12278</strain>
    </source>
</reference>
<evidence type="ECO:0000256" key="3">
    <source>
        <dbReference type="ARBA" id="ARBA00022989"/>
    </source>
</evidence>
<evidence type="ECO:0000256" key="4">
    <source>
        <dbReference type="ARBA" id="ARBA00023136"/>
    </source>
</evidence>
<dbReference type="SUPFAM" id="SSF161098">
    <property type="entry name" value="MetI-like"/>
    <property type="match status" value="1"/>
</dbReference>
<dbReference type="EMBL" id="AOIO01000022">
    <property type="protein sequence ID" value="ELZ01948.1"/>
    <property type="molecule type" value="Genomic_DNA"/>
</dbReference>
<dbReference type="InterPro" id="IPR035906">
    <property type="entry name" value="MetI-like_sf"/>
</dbReference>
<gene>
    <name evidence="6" type="ORF">C481_08793</name>
</gene>